<name>A0AAE0EQG8_9CHLO</name>
<feature type="transmembrane region" description="Helical" evidence="2">
    <location>
        <begin position="70"/>
        <end position="87"/>
    </location>
</feature>
<dbReference type="AlphaFoldDB" id="A0AAE0EQG8"/>
<gene>
    <name evidence="3" type="ORF">CYMTET_53561</name>
</gene>
<organism evidence="3 4">
    <name type="scientific">Cymbomonas tetramitiformis</name>
    <dbReference type="NCBI Taxonomy" id="36881"/>
    <lineage>
        <taxon>Eukaryota</taxon>
        <taxon>Viridiplantae</taxon>
        <taxon>Chlorophyta</taxon>
        <taxon>Pyramimonadophyceae</taxon>
        <taxon>Pyramimonadales</taxon>
        <taxon>Pyramimonadaceae</taxon>
        <taxon>Cymbomonas</taxon>
    </lineage>
</organism>
<accession>A0AAE0EQG8</accession>
<evidence type="ECO:0000256" key="2">
    <source>
        <dbReference type="SAM" id="Phobius"/>
    </source>
</evidence>
<protein>
    <submittedName>
        <fullName evidence="3">Uncharacterized protein</fullName>
    </submittedName>
</protein>
<keyword evidence="4" id="KW-1185">Reference proteome</keyword>
<dbReference type="EMBL" id="LGRX02035100">
    <property type="protein sequence ID" value="KAK3236287.1"/>
    <property type="molecule type" value="Genomic_DNA"/>
</dbReference>
<feature type="transmembrane region" description="Helical" evidence="2">
    <location>
        <begin position="43"/>
        <end position="64"/>
    </location>
</feature>
<keyword evidence="2" id="KW-1133">Transmembrane helix</keyword>
<feature type="region of interest" description="Disordered" evidence="1">
    <location>
        <begin position="1"/>
        <end position="20"/>
    </location>
</feature>
<evidence type="ECO:0000313" key="3">
    <source>
        <dbReference type="EMBL" id="KAK3236287.1"/>
    </source>
</evidence>
<dbReference type="Proteomes" id="UP001190700">
    <property type="component" value="Unassembled WGS sequence"/>
</dbReference>
<evidence type="ECO:0000256" key="1">
    <source>
        <dbReference type="SAM" id="MobiDB-lite"/>
    </source>
</evidence>
<reference evidence="3 4" key="1">
    <citation type="journal article" date="2015" name="Genome Biol. Evol.">
        <title>Comparative Genomics of a Bacterivorous Green Alga Reveals Evolutionary Causalities and Consequences of Phago-Mixotrophic Mode of Nutrition.</title>
        <authorList>
            <person name="Burns J.A."/>
            <person name="Paasch A."/>
            <person name="Narechania A."/>
            <person name="Kim E."/>
        </authorList>
    </citation>
    <scope>NUCLEOTIDE SEQUENCE [LARGE SCALE GENOMIC DNA]</scope>
    <source>
        <strain evidence="3 4">PLY_AMNH</strain>
    </source>
</reference>
<sequence>MSVIDDASSDSDCGSDDAGFSEPAVVRCVRPIDCFVPRFSSGFLGLHGFLDFNLQFSGFLGFFYESGSGFWFWLLLVSGLWFWLNLFDYAGFFGFSELYTFVDQFQSG</sequence>
<proteinExistence type="predicted"/>
<keyword evidence="2" id="KW-0472">Membrane</keyword>
<comment type="caution">
    <text evidence="3">The sequence shown here is derived from an EMBL/GenBank/DDBJ whole genome shotgun (WGS) entry which is preliminary data.</text>
</comment>
<evidence type="ECO:0000313" key="4">
    <source>
        <dbReference type="Proteomes" id="UP001190700"/>
    </source>
</evidence>
<keyword evidence="2" id="KW-0812">Transmembrane</keyword>